<gene>
    <name evidence="1" type="ORF">C8N45_10663</name>
</gene>
<comment type="caution">
    <text evidence="1">The sequence shown here is derived from an EMBL/GenBank/DDBJ whole genome shotgun (WGS) entry which is preliminary data.</text>
</comment>
<proteinExistence type="predicted"/>
<evidence type="ECO:0000313" key="1">
    <source>
        <dbReference type="EMBL" id="PUB14189.1"/>
    </source>
</evidence>
<dbReference type="OrthoDB" id="827535at2"/>
<sequence>MNQIEQLLDDPTLYAPAESADCGLLVPRKGRYELVVTLQSGAHQKQCLMILRVDPDNAMISGDLFDGTTPEDERADKWMMSWRSEALYLPRDTLGWDVAAVCAVTRSKGRTRRREKLVLTCRFDETAPTATLRDCQFSLINGDKKALDGALSKQVGHSPTFRRIFLRAALDETLYKDLFMQHVLDFALGKYLPETENFDVLDSFSQTGVSVEIAKVEKIKGGKVFGKPVLGSLDGYLRALDAPPEHPFTFDIFYSALNDDDDENNIPQGRVPGLSNPVQTHQNRTVAAIFPYEILSSYITAYNAQNDVPFDHATASEADIKAIGYRIRFAVLHELTHLLNLPHPWQRNLFGPALGRSEPHARSWTNYGAFYPLGSVMDYYFASINDAPARSRARSVRSDRAFKASLAPDAGVDFTAREKMQLFHAPFDQIAAGQRAFSDSRRAKLKIKSNPSMGDFLMKMELDVDPDRFDRSNDRKVFLAKYYANGSLKTCYEPLTGTVVMRGAADMVTGMGHDLDFRFGSGRLFLLVRRESRDPWSDVGRGRSYEYKLRPIRLGGRGGMNQLQRASVTTLPNGQVEFRTPIPFVRPGWLHDHPGGGHDFTFQTVYLPKVGRPVYAWPVFVSYQSDDASPIFGPATEKVSSILKHSELAELMQAIRYTDDFDGHTADRGTRELLALLRDPGLKLGIADRPDLRWLINLQQEVIQHMIPHDAAAAARGADVISYGSDVQFDENVVRISAALHASLPDSQAKARFLEQLPQIADKIRAQGAQQEM</sequence>
<evidence type="ECO:0000313" key="2">
    <source>
        <dbReference type="Proteomes" id="UP000244523"/>
    </source>
</evidence>
<dbReference type="AlphaFoldDB" id="A0A2T6KFT6"/>
<protein>
    <submittedName>
        <fullName evidence="1">Uncharacterized protein</fullName>
    </submittedName>
</protein>
<dbReference type="RefSeq" id="WP_108386620.1">
    <property type="nucleotide sequence ID" value="NZ_QBUD01000006.1"/>
</dbReference>
<reference evidence="1 2" key="1">
    <citation type="submission" date="2018-04" db="EMBL/GenBank/DDBJ databases">
        <title>Genomic Encyclopedia of Archaeal and Bacterial Type Strains, Phase II (KMG-II): from individual species to whole genera.</title>
        <authorList>
            <person name="Goeker M."/>
        </authorList>
    </citation>
    <scope>NUCLEOTIDE SEQUENCE [LARGE SCALE GENOMIC DNA]</scope>
    <source>
        <strain evidence="1 2">DSM 29955</strain>
    </source>
</reference>
<dbReference type="EMBL" id="QBUD01000006">
    <property type="protein sequence ID" value="PUB14189.1"/>
    <property type="molecule type" value="Genomic_DNA"/>
</dbReference>
<accession>A0A2T6KFT6</accession>
<name>A0A2T6KFT6_9RHOB</name>
<keyword evidence="2" id="KW-1185">Reference proteome</keyword>
<dbReference type="SUPFAM" id="SSF55486">
    <property type="entry name" value="Metalloproteases ('zincins'), catalytic domain"/>
    <property type="match status" value="1"/>
</dbReference>
<organism evidence="1 2">
    <name type="scientific">Yoonia sediminilitoris</name>
    <dbReference type="NCBI Taxonomy" id="1286148"/>
    <lineage>
        <taxon>Bacteria</taxon>
        <taxon>Pseudomonadati</taxon>
        <taxon>Pseudomonadota</taxon>
        <taxon>Alphaproteobacteria</taxon>
        <taxon>Rhodobacterales</taxon>
        <taxon>Paracoccaceae</taxon>
        <taxon>Yoonia</taxon>
    </lineage>
</organism>
<dbReference type="Proteomes" id="UP000244523">
    <property type="component" value="Unassembled WGS sequence"/>
</dbReference>